<dbReference type="EC" id="3.2.1.22" evidence="3"/>
<dbReference type="PANTHER" id="PTHR11452">
    <property type="entry name" value="ALPHA-GALACTOSIDASE/ALPHA-N-ACETYLGALACTOSAMINIDASE"/>
    <property type="match status" value="1"/>
</dbReference>
<dbReference type="PROSITE" id="PS00512">
    <property type="entry name" value="ALPHA_GALACTOSIDASE"/>
    <property type="match status" value="1"/>
</dbReference>
<evidence type="ECO:0000256" key="4">
    <source>
        <dbReference type="ARBA" id="ARBA00022729"/>
    </source>
</evidence>
<evidence type="ECO:0000256" key="8">
    <source>
        <dbReference type="SAM" id="MobiDB-lite"/>
    </source>
</evidence>
<dbReference type="Pfam" id="PF16499">
    <property type="entry name" value="Melibiase_2"/>
    <property type="match status" value="1"/>
</dbReference>
<reference evidence="11 12" key="1">
    <citation type="journal article" date="2010" name="Stand. Genomic Sci.">
        <title>Complete genome sequence of Haloterrigena turkmenica type strain (4k).</title>
        <authorList>
            <person name="Saunders E."/>
            <person name="Tindall B.J."/>
            <person name="Fahnrich R."/>
            <person name="Lapidus A."/>
            <person name="Copeland A."/>
            <person name="Del Rio T.G."/>
            <person name="Lucas S."/>
            <person name="Chen F."/>
            <person name="Tice H."/>
            <person name="Cheng J.F."/>
            <person name="Han C."/>
            <person name="Detter J.C."/>
            <person name="Bruce D."/>
            <person name="Goodwin L."/>
            <person name="Chain P."/>
            <person name="Pitluck S."/>
            <person name="Pati A."/>
            <person name="Ivanova N."/>
            <person name="Mavromatis K."/>
            <person name="Chen A."/>
            <person name="Palaniappan K."/>
            <person name="Land M."/>
            <person name="Hauser L."/>
            <person name="Chang Y.J."/>
            <person name="Jeffries C.D."/>
            <person name="Brettin T."/>
            <person name="Rohde M."/>
            <person name="Goker M."/>
            <person name="Bristow J."/>
            <person name="Eisen J.A."/>
            <person name="Markowitz V."/>
            <person name="Hugenholtz P."/>
            <person name="Klenk H.P."/>
            <person name="Kyrpides N.C."/>
        </authorList>
    </citation>
    <scope>NUCLEOTIDE SEQUENCE [LARGE SCALE GENOMIC DNA]</scope>
    <source>
        <strain evidence="12">ATCC 51198 / DSM 5511 / JCM 9101 / NCIMB 13204 / VKM B-1734 / 4k</strain>
    </source>
</reference>
<dbReference type="AlphaFoldDB" id="D2S261"/>
<geneLocation type="plasmid" evidence="11 12">
    <name>pHTUR02</name>
</geneLocation>
<comment type="catalytic activity">
    <reaction evidence="1">
        <text>Hydrolysis of terminal, non-reducing alpha-D-galactose residues in alpha-D-galactosides, including galactose oligosaccharides, galactomannans and galactolipids.</text>
        <dbReference type="EC" id="3.2.1.22"/>
    </reaction>
</comment>
<evidence type="ECO:0000313" key="12">
    <source>
        <dbReference type="Proteomes" id="UP000001903"/>
    </source>
</evidence>
<keyword evidence="7 11" id="KW-0326">Glycosidase</keyword>
<feature type="domain" description="Alpha-galactosidase NEW3" evidence="9">
    <location>
        <begin position="431"/>
        <end position="516"/>
    </location>
</feature>
<dbReference type="InterPro" id="IPR041233">
    <property type="entry name" value="Melibiase_C"/>
</dbReference>
<evidence type="ECO:0000256" key="7">
    <source>
        <dbReference type="ARBA" id="ARBA00023295"/>
    </source>
</evidence>
<dbReference type="SUPFAM" id="SSF51011">
    <property type="entry name" value="Glycosyl hydrolase domain"/>
    <property type="match status" value="1"/>
</dbReference>
<dbReference type="HOGENOM" id="CLU_013093_3_2_2"/>
<evidence type="ECO:0000259" key="9">
    <source>
        <dbReference type="Pfam" id="PF10633"/>
    </source>
</evidence>
<dbReference type="SUPFAM" id="SSF51445">
    <property type="entry name" value="(Trans)glycosidases"/>
    <property type="match status" value="1"/>
</dbReference>
<feature type="compositionally biased region" description="Basic and acidic residues" evidence="8">
    <location>
        <begin position="499"/>
        <end position="509"/>
    </location>
</feature>
<dbReference type="InterPro" id="IPR013785">
    <property type="entry name" value="Aldolase_TIM"/>
</dbReference>
<comment type="similarity">
    <text evidence="2">Belongs to the glycosyl hydrolase 27 family.</text>
</comment>
<keyword evidence="12" id="KW-1185">Reference proteome</keyword>
<dbReference type="GO" id="GO:0004557">
    <property type="term" value="F:alpha-galactosidase activity"/>
    <property type="evidence" value="ECO:0007669"/>
    <property type="project" value="UniProtKB-EC"/>
</dbReference>
<feature type="region of interest" description="Disordered" evidence="8">
    <location>
        <begin position="476"/>
        <end position="509"/>
    </location>
</feature>
<dbReference type="InterPro" id="IPR017853">
    <property type="entry name" value="GH"/>
</dbReference>
<dbReference type="Pfam" id="PF17801">
    <property type="entry name" value="Melibiase_C"/>
    <property type="match status" value="1"/>
</dbReference>
<evidence type="ECO:0000256" key="6">
    <source>
        <dbReference type="ARBA" id="ARBA00023157"/>
    </source>
</evidence>
<evidence type="ECO:0000256" key="5">
    <source>
        <dbReference type="ARBA" id="ARBA00022801"/>
    </source>
</evidence>
<dbReference type="Gene3D" id="2.60.40.1180">
    <property type="entry name" value="Golgi alpha-mannosidase II"/>
    <property type="match status" value="1"/>
</dbReference>
<protein>
    <recommendedName>
        <fullName evidence="3">alpha-galactosidase</fullName>
        <ecNumber evidence="3">3.2.1.22</ecNumber>
    </recommendedName>
</protein>
<dbReference type="FunFam" id="3.20.20.70:FF:000202">
    <property type="entry name" value="Alpha-galactosidase"/>
    <property type="match status" value="1"/>
</dbReference>
<dbReference type="InterPro" id="IPR002241">
    <property type="entry name" value="Glyco_hydro_27"/>
</dbReference>
<keyword evidence="11" id="KW-0614">Plasmid</keyword>
<evidence type="ECO:0000256" key="1">
    <source>
        <dbReference type="ARBA" id="ARBA00001255"/>
    </source>
</evidence>
<feature type="compositionally biased region" description="Low complexity" evidence="8">
    <location>
        <begin position="476"/>
        <end position="487"/>
    </location>
</feature>
<name>D2S261_HALTV</name>
<dbReference type="Proteomes" id="UP000001903">
    <property type="component" value="Plasmid pHTUR02"/>
</dbReference>
<evidence type="ECO:0000256" key="2">
    <source>
        <dbReference type="ARBA" id="ARBA00009743"/>
    </source>
</evidence>
<dbReference type="InterPro" id="IPR018905">
    <property type="entry name" value="A-galactase_NEW3"/>
</dbReference>
<evidence type="ECO:0000313" key="11">
    <source>
        <dbReference type="EMBL" id="ADB63458.1"/>
    </source>
</evidence>
<accession>D2S261</accession>
<evidence type="ECO:0000256" key="3">
    <source>
        <dbReference type="ARBA" id="ARBA00012755"/>
    </source>
</evidence>
<proteinExistence type="inferred from homology"/>
<keyword evidence="4" id="KW-0732">Signal</keyword>
<dbReference type="InterPro" id="IPR000111">
    <property type="entry name" value="Glyco_hydro_27/36_CS"/>
</dbReference>
<dbReference type="CDD" id="cd14792">
    <property type="entry name" value="GH27"/>
    <property type="match status" value="1"/>
</dbReference>
<dbReference type="Gene3D" id="3.20.20.70">
    <property type="entry name" value="Aldolase class I"/>
    <property type="match status" value="1"/>
</dbReference>
<dbReference type="GO" id="GO:0016052">
    <property type="term" value="P:carbohydrate catabolic process"/>
    <property type="evidence" value="ECO:0007669"/>
    <property type="project" value="UniProtKB-ARBA"/>
</dbReference>
<dbReference type="KEGG" id="htu:Htur_4675"/>
<organism evidence="11 12">
    <name type="scientific">Haloterrigena turkmenica (strain ATCC 51198 / DSM 5511 / JCM 9101 / NCIMB 13204 / VKM B-1734 / 4k)</name>
    <name type="common">Halococcus turkmenicus</name>
    <dbReference type="NCBI Taxonomy" id="543526"/>
    <lineage>
        <taxon>Archaea</taxon>
        <taxon>Methanobacteriati</taxon>
        <taxon>Methanobacteriota</taxon>
        <taxon>Stenosarchaea group</taxon>
        <taxon>Halobacteria</taxon>
        <taxon>Halobacteriales</taxon>
        <taxon>Natrialbaceae</taxon>
        <taxon>Haloterrigena</taxon>
    </lineage>
</organism>
<dbReference type="PANTHER" id="PTHR11452:SF75">
    <property type="entry name" value="ALPHA-GALACTOSIDASE MEL1"/>
    <property type="match status" value="1"/>
</dbReference>
<dbReference type="CAZy" id="GH27">
    <property type="family name" value="Glycoside Hydrolase Family 27"/>
</dbReference>
<sequence>MKVAAATGASSLLANSTVTADDNSDRSESADKTLVESPPMGWNSWNTFYCDIDEELIKDAADAMAESGMKEAGYEYVCIDDCWMAPERDANGKLQPDPETFPNGISALADYVHDKGLKLGIYESAGTTTCQGLPGSLGYEETDAQTFADWGVDFLKYDNCGDHYGLSAVERYTRMHNALEAVDRDIIFSICEWGDNDPWMWAPEVGGDLWRTTGDIKPLWRAQEDLWGNGIIDIIDQNEPLAEYAGPGRWNDPDMLVVGVDLPEYPNLTEAEDRTHFGMWAMMAAPLMAGNDIRNMSDETRDILTNDEVIAIDQDPAGNQATRIQHIRGEDGLSRSVWAKTLANGDRAVGLLNRSDRRTTVTTSAQAVGLEAASCYVARDLWNGTDWQTAGLISASVPSHGLALFRVSSGNPDGTNPFATVSLGDTEATVAPGEAVTRSLTFTNYSPMAIDSVHVTCDSPDGWESEPTSTTFTDIAAGPAISGASGPQNDAATDWMIRPPRDAPSKDYELSVTAEYADGVSIAEPFTVTVENNTGHDSDPD</sequence>
<keyword evidence="5 11" id="KW-0378">Hydrolase</keyword>
<dbReference type="EMBL" id="CP001862">
    <property type="protein sequence ID" value="ADB63458.1"/>
    <property type="molecule type" value="Genomic_DNA"/>
</dbReference>
<dbReference type="InterPro" id="IPR013780">
    <property type="entry name" value="Glyco_hydro_b"/>
</dbReference>
<dbReference type="PRINTS" id="PR00740">
    <property type="entry name" value="GLHYDRLASE27"/>
</dbReference>
<gene>
    <name evidence="11" type="ordered locus">Htur_4675</name>
</gene>
<evidence type="ECO:0000259" key="10">
    <source>
        <dbReference type="Pfam" id="PF17801"/>
    </source>
</evidence>
<dbReference type="Pfam" id="PF10633">
    <property type="entry name" value="NPCBM_assoc"/>
    <property type="match status" value="1"/>
</dbReference>
<keyword evidence="6" id="KW-1015">Disulfide bond</keyword>
<feature type="domain" description="Alpha galactosidase C-terminal" evidence="10">
    <location>
        <begin position="336"/>
        <end position="407"/>
    </location>
</feature>